<accession>A0A0W0YSS9</accession>
<dbReference type="Proteomes" id="UP000054600">
    <property type="component" value="Unassembled WGS sequence"/>
</dbReference>
<dbReference type="PATRIC" id="fig|1122169.6.peg.1957"/>
<name>A0A0W0YSS9_9GAMM</name>
<dbReference type="EMBL" id="LNYW01000046">
    <property type="protein sequence ID" value="KTD59953.1"/>
    <property type="molecule type" value="Genomic_DNA"/>
</dbReference>
<keyword evidence="1" id="KW-0175">Coiled coil</keyword>
<sequence length="111" mass="12270">MDAEEIENDAVFENIAQLMRKLKELRYEIVQQENNNEHSQQLSDLAAGVSEAIGNLDILVELLGSENEELKQALNSKDALQALNGMVEKFSSGLDTLANDFNSKISPSMNS</sequence>
<proteinExistence type="predicted"/>
<protein>
    <submittedName>
        <fullName evidence="2">Uncharacterized protein</fullName>
    </submittedName>
</protein>
<evidence type="ECO:0000256" key="1">
    <source>
        <dbReference type="SAM" id="Coils"/>
    </source>
</evidence>
<organism evidence="2 3">
    <name type="scientific">Legionella shakespearei DSM 23087</name>
    <dbReference type="NCBI Taxonomy" id="1122169"/>
    <lineage>
        <taxon>Bacteria</taxon>
        <taxon>Pseudomonadati</taxon>
        <taxon>Pseudomonadota</taxon>
        <taxon>Gammaproteobacteria</taxon>
        <taxon>Legionellales</taxon>
        <taxon>Legionellaceae</taxon>
        <taxon>Legionella</taxon>
    </lineage>
</organism>
<gene>
    <name evidence="2" type="ORF">Lsha_1703</name>
</gene>
<dbReference type="AlphaFoldDB" id="A0A0W0YSS9"/>
<comment type="caution">
    <text evidence="2">The sequence shown here is derived from an EMBL/GenBank/DDBJ whole genome shotgun (WGS) entry which is preliminary data.</text>
</comment>
<keyword evidence="3" id="KW-1185">Reference proteome</keyword>
<evidence type="ECO:0000313" key="3">
    <source>
        <dbReference type="Proteomes" id="UP000054600"/>
    </source>
</evidence>
<dbReference type="RefSeq" id="WP_018575963.1">
    <property type="nucleotide sequence ID" value="NZ_KB892382.1"/>
</dbReference>
<reference evidence="2 3" key="1">
    <citation type="submission" date="2015-11" db="EMBL/GenBank/DDBJ databases">
        <title>Genomic analysis of 38 Legionella species identifies large and diverse effector repertoires.</title>
        <authorList>
            <person name="Burstein D."/>
            <person name="Amaro F."/>
            <person name="Zusman T."/>
            <person name="Lifshitz Z."/>
            <person name="Cohen O."/>
            <person name="Gilbert J.A."/>
            <person name="Pupko T."/>
            <person name="Shuman H.A."/>
            <person name="Segal G."/>
        </authorList>
    </citation>
    <scope>NUCLEOTIDE SEQUENCE [LARGE SCALE GENOMIC DNA]</scope>
    <source>
        <strain evidence="2 3">ATCC 49655</strain>
    </source>
</reference>
<evidence type="ECO:0000313" key="2">
    <source>
        <dbReference type="EMBL" id="KTD59953.1"/>
    </source>
</evidence>
<feature type="coiled-coil region" evidence="1">
    <location>
        <begin position="1"/>
        <end position="83"/>
    </location>
</feature>